<gene>
    <name evidence="4" type="ORF">SAMN06296010_1227</name>
</gene>
<dbReference type="Gene3D" id="1.10.30.50">
    <property type="match status" value="1"/>
</dbReference>
<dbReference type="STRING" id="150121.SAMN06296010_1227"/>
<name>A0A1X7JB41_9MICO</name>
<dbReference type="GO" id="GO:0004519">
    <property type="term" value="F:endonuclease activity"/>
    <property type="evidence" value="ECO:0007669"/>
    <property type="project" value="InterPro"/>
</dbReference>
<protein>
    <recommendedName>
        <fullName evidence="3">HNH nuclease domain-containing protein</fullName>
    </recommendedName>
</protein>
<dbReference type="Proteomes" id="UP000193244">
    <property type="component" value="Unassembled WGS sequence"/>
</dbReference>
<dbReference type="AlphaFoldDB" id="A0A1X7JB41"/>
<dbReference type="InterPro" id="IPR003615">
    <property type="entry name" value="HNH_nuc"/>
</dbReference>
<dbReference type="OrthoDB" id="5177627at2"/>
<evidence type="ECO:0000313" key="4">
    <source>
        <dbReference type="EMBL" id="SMG25097.1"/>
    </source>
</evidence>
<dbReference type="GO" id="GO:0008270">
    <property type="term" value="F:zinc ion binding"/>
    <property type="evidence" value="ECO:0007669"/>
    <property type="project" value="InterPro"/>
</dbReference>
<evidence type="ECO:0000256" key="2">
    <source>
        <dbReference type="SAM" id="MobiDB-lite"/>
    </source>
</evidence>
<dbReference type="CDD" id="cd00085">
    <property type="entry name" value="HNHc"/>
    <property type="match status" value="1"/>
</dbReference>
<feature type="region of interest" description="Disordered" evidence="2">
    <location>
        <begin position="479"/>
        <end position="501"/>
    </location>
</feature>
<dbReference type="RefSeq" id="WP_085484080.1">
    <property type="nucleotide sequence ID" value="NZ_FXAY01000002.1"/>
</dbReference>
<dbReference type="InterPro" id="IPR003870">
    <property type="entry name" value="DUF222"/>
</dbReference>
<feature type="compositionally biased region" description="Gly residues" evidence="2">
    <location>
        <begin position="265"/>
        <end position="282"/>
    </location>
</feature>
<feature type="region of interest" description="Disordered" evidence="2">
    <location>
        <begin position="259"/>
        <end position="300"/>
    </location>
</feature>
<keyword evidence="5" id="KW-1185">Reference proteome</keyword>
<dbReference type="Pfam" id="PF02720">
    <property type="entry name" value="DUF222"/>
    <property type="match status" value="1"/>
</dbReference>
<dbReference type="InterPro" id="IPR002711">
    <property type="entry name" value="HNH"/>
</dbReference>
<dbReference type="EMBL" id="FXAY01000002">
    <property type="protein sequence ID" value="SMG25097.1"/>
    <property type="molecule type" value="Genomic_DNA"/>
</dbReference>
<evidence type="ECO:0000313" key="5">
    <source>
        <dbReference type="Proteomes" id="UP000193244"/>
    </source>
</evidence>
<dbReference type="Pfam" id="PF01844">
    <property type="entry name" value="HNH"/>
    <property type="match status" value="1"/>
</dbReference>
<evidence type="ECO:0000259" key="3">
    <source>
        <dbReference type="SMART" id="SM00507"/>
    </source>
</evidence>
<proteinExistence type="inferred from homology"/>
<dbReference type="GO" id="GO:0003676">
    <property type="term" value="F:nucleic acid binding"/>
    <property type="evidence" value="ECO:0007669"/>
    <property type="project" value="InterPro"/>
</dbReference>
<evidence type="ECO:0000256" key="1">
    <source>
        <dbReference type="ARBA" id="ARBA00023450"/>
    </source>
</evidence>
<feature type="domain" description="HNH nuclease" evidence="3">
    <location>
        <begin position="403"/>
        <end position="459"/>
    </location>
</feature>
<accession>A0A1X7JB41</accession>
<organism evidence="4 5">
    <name type="scientific">Agreia pratensis</name>
    <dbReference type="NCBI Taxonomy" id="150121"/>
    <lineage>
        <taxon>Bacteria</taxon>
        <taxon>Bacillati</taxon>
        <taxon>Actinomycetota</taxon>
        <taxon>Actinomycetes</taxon>
        <taxon>Micrococcales</taxon>
        <taxon>Microbacteriaceae</taxon>
        <taxon>Agreia</taxon>
    </lineage>
</organism>
<dbReference type="SMART" id="SM00507">
    <property type="entry name" value="HNHc"/>
    <property type="match status" value="1"/>
</dbReference>
<reference evidence="5" key="1">
    <citation type="submission" date="2017-04" db="EMBL/GenBank/DDBJ databases">
        <authorList>
            <person name="Varghese N."/>
            <person name="Submissions S."/>
        </authorList>
    </citation>
    <scope>NUCLEOTIDE SEQUENCE [LARGE SCALE GENOMIC DNA]</scope>
    <source>
        <strain evidence="5">VKM Ac-2510</strain>
    </source>
</reference>
<sequence length="501" mass="52122">MDLLDASIGDIAVRLRDLLAEQRGAAAASAVSGDGWLEAVQVWEEVGRASDAARAWVAAEVEHESRRELEGSGLAYRHGFASAKKLVAATANISERTAGARMAVGRQVRSSLSPTGLPLPSRFPAVERALFAGQVGVDAASIICRTLSEVVSHVAWSEAVDEAEQRLVEAATETFGEADTDGLLTPRYTVEELARLAARIREHLDPDGAEPRDAVKQQLRGFSYPRVGVDGMARGRYALPPLQLGVFLAAVDSILSPRTADPDAPGGGSGGTGVGGAAGLNGAGDLSGATGPSGSADPEGIAVVDSRTAEQKLLDAVMALIELAAASPAASRLNGSAPTINVHVTASDLEAGRGVGWIDGSTEPIPMSTIQMLGCDAELTATVFGAAGQVLSQGKSQRLASRRQRRALAARDGGCVIPGCTAPPSRCQAHHVVPWTSSSFLAGRTDIDNLALLCPFHHATIHTSAWQLVMIGGKPHVREPGWRGRQNPARAAGQQRVGGPW</sequence>
<comment type="similarity">
    <text evidence="1">Belongs to the Rv1128c/1148c/1588c/1702c/1945/3466 family.</text>
</comment>